<gene>
    <name evidence="1" type="ORF">QYT958_LOCUS44062</name>
</gene>
<comment type="caution">
    <text evidence="1">The sequence shown here is derived from an EMBL/GenBank/DDBJ whole genome shotgun (WGS) entry which is preliminary data.</text>
</comment>
<dbReference type="AlphaFoldDB" id="A0A822E1M8"/>
<feature type="non-terminal residue" evidence="1">
    <location>
        <position position="22"/>
    </location>
</feature>
<reference evidence="1" key="1">
    <citation type="submission" date="2021-02" db="EMBL/GenBank/DDBJ databases">
        <authorList>
            <person name="Nowell W R."/>
        </authorList>
    </citation>
    <scope>NUCLEOTIDE SEQUENCE</scope>
</reference>
<organism evidence="1 2">
    <name type="scientific">Rotaria socialis</name>
    <dbReference type="NCBI Taxonomy" id="392032"/>
    <lineage>
        <taxon>Eukaryota</taxon>
        <taxon>Metazoa</taxon>
        <taxon>Spiralia</taxon>
        <taxon>Gnathifera</taxon>
        <taxon>Rotifera</taxon>
        <taxon>Eurotatoria</taxon>
        <taxon>Bdelloidea</taxon>
        <taxon>Philodinida</taxon>
        <taxon>Philodinidae</taxon>
        <taxon>Rotaria</taxon>
    </lineage>
</organism>
<evidence type="ECO:0000313" key="2">
    <source>
        <dbReference type="Proteomes" id="UP000663848"/>
    </source>
</evidence>
<accession>A0A822E1M8</accession>
<proteinExistence type="predicted"/>
<dbReference type="EMBL" id="CAJOBR010066062">
    <property type="protein sequence ID" value="CAF5084299.1"/>
    <property type="molecule type" value="Genomic_DNA"/>
</dbReference>
<dbReference type="Proteomes" id="UP000663848">
    <property type="component" value="Unassembled WGS sequence"/>
</dbReference>
<protein>
    <submittedName>
        <fullName evidence="1">Uncharacterized protein</fullName>
    </submittedName>
</protein>
<evidence type="ECO:0000313" key="1">
    <source>
        <dbReference type="EMBL" id="CAF5084299.1"/>
    </source>
</evidence>
<name>A0A822E1M8_9BILA</name>
<sequence length="22" mass="2546">MLLTQPNAQSVQLQHIELLKQI</sequence>